<dbReference type="Gene3D" id="3.20.20.140">
    <property type="entry name" value="Metal-dependent hydrolases"/>
    <property type="match status" value="1"/>
</dbReference>
<evidence type="ECO:0008006" key="2">
    <source>
        <dbReference type="Google" id="ProtNLM"/>
    </source>
</evidence>
<sequence>MYADLSAGSGYNAVTRDPEFGYEFLEEFQNKLFYGTDICDPRNITNPMLQLAEYLDTAMENKKITYTAYEKISRKNALELLNR</sequence>
<comment type="caution">
    <text evidence="1">The sequence shown here is derived from an EMBL/GenBank/DDBJ whole genome shotgun (WGS) entry which is preliminary data.</text>
</comment>
<proteinExistence type="predicted"/>
<reference evidence="1" key="1">
    <citation type="submission" date="2019-08" db="EMBL/GenBank/DDBJ databases">
        <authorList>
            <person name="Kucharzyk K."/>
            <person name="Murdoch R.W."/>
            <person name="Higgins S."/>
            <person name="Loffler F."/>
        </authorList>
    </citation>
    <scope>NUCLEOTIDE SEQUENCE</scope>
</reference>
<dbReference type="AlphaFoldDB" id="A0A645JFB4"/>
<gene>
    <name evidence="1" type="ORF">SDC9_209803</name>
</gene>
<dbReference type="EMBL" id="VSSQ01139534">
    <property type="protein sequence ID" value="MPN62057.1"/>
    <property type="molecule type" value="Genomic_DNA"/>
</dbReference>
<accession>A0A645JFB4</accession>
<organism evidence="1">
    <name type="scientific">bioreactor metagenome</name>
    <dbReference type="NCBI Taxonomy" id="1076179"/>
    <lineage>
        <taxon>unclassified sequences</taxon>
        <taxon>metagenomes</taxon>
        <taxon>ecological metagenomes</taxon>
    </lineage>
</organism>
<evidence type="ECO:0000313" key="1">
    <source>
        <dbReference type="EMBL" id="MPN62057.1"/>
    </source>
</evidence>
<name>A0A645JFB4_9ZZZZ</name>
<protein>
    <recommendedName>
        <fullName evidence="2">Amidohydrolase-related domain-containing protein</fullName>
    </recommendedName>
</protein>